<dbReference type="RefSeq" id="WP_136429209.1">
    <property type="nucleotide sequence ID" value="NZ_SSSM01000006.1"/>
</dbReference>
<dbReference type="GO" id="GO:0016020">
    <property type="term" value="C:membrane"/>
    <property type="evidence" value="ECO:0007669"/>
    <property type="project" value="UniProtKB-SubCell"/>
</dbReference>
<evidence type="ECO:0000256" key="1">
    <source>
        <dbReference type="ARBA" id="ARBA00004141"/>
    </source>
</evidence>
<dbReference type="Pfam" id="PF13515">
    <property type="entry name" value="FUSC_2"/>
    <property type="match status" value="1"/>
</dbReference>
<evidence type="ECO:0000256" key="4">
    <source>
        <dbReference type="ARBA" id="ARBA00023136"/>
    </source>
</evidence>
<feature type="transmembrane region" description="Helical" evidence="5">
    <location>
        <begin position="26"/>
        <end position="52"/>
    </location>
</feature>
<keyword evidence="3 5" id="KW-1133">Transmembrane helix</keyword>
<protein>
    <submittedName>
        <fullName evidence="7">FUSC family protein</fullName>
    </submittedName>
</protein>
<comment type="subcellular location">
    <subcellularLocation>
        <location evidence="1">Membrane</location>
        <topology evidence="1">Multi-pass membrane protein</topology>
    </subcellularLocation>
</comment>
<evidence type="ECO:0000256" key="2">
    <source>
        <dbReference type="ARBA" id="ARBA00022692"/>
    </source>
</evidence>
<feature type="transmembrane region" description="Helical" evidence="5">
    <location>
        <begin position="140"/>
        <end position="160"/>
    </location>
</feature>
<organism evidence="7 8">
    <name type="scientific">Naasia lichenicola</name>
    <dbReference type="NCBI Taxonomy" id="2565933"/>
    <lineage>
        <taxon>Bacteria</taxon>
        <taxon>Bacillati</taxon>
        <taxon>Actinomycetota</taxon>
        <taxon>Actinomycetes</taxon>
        <taxon>Micrococcales</taxon>
        <taxon>Microbacteriaceae</taxon>
        <taxon>Naasia</taxon>
    </lineage>
</organism>
<evidence type="ECO:0000313" key="8">
    <source>
        <dbReference type="Proteomes" id="UP000309133"/>
    </source>
</evidence>
<sequence>MRWANRFTTATRVPLLQVAKTGAAAIVAWFVASLLLPGVLPVFATVAALLVVQPSVNQSFGKALERSVGVIVGVLVALAIGIIFADQSWVVLAAVVASVFIAWALRLTPASSVQIPISAMLVLSIGAATPAYAAERIVETLIGAAIGLIINAAIVPPLAIGPARLAVSRVGRQSADILDRLAGELTSPTPAGSLATLLTDARALRQLRAAANDAVAQGRDSLTLNPRRSRFRDQLEQDIALFARLDPIVNQVIGMTRALRDHWDPSLLGEPVVAGIAEEIRRAAHDLRLLVRSEKQVARDGVEPPTVTGDLPALTAPLVILAPHPEHWILIGSLMEDLRRVREQIVGE</sequence>
<comment type="caution">
    <text evidence="7">The sequence shown here is derived from an EMBL/GenBank/DDBJ whole genome shotgun (WGS) entry which is preliminary data.</text>
</comment>
<keyword evidence="8" id="KW-1185">Reference proteome</keyword>
<accession>A0A4S4FFH2</accession>
<proteinExistence type="predicted"/>
<dbReference type="Proteomes" id="UP000309133">
    <property type="component" value="Unassembled WGS sequence"/>
</dbReference>
<dbReference type="EMBL" id="SSSM01000006">
    <property type="protein sequence ID" value="THG28738.1"/>
    <property type="molecule type" value="Genomic_DNA"/>
</dbReference>
<dbReference type="InterPro" id="IPR049453">
    <property type="entry name" value="Memb_transporter_dom"/>
</dbReference>
<gene>
    <name evidence="7" type="ORF">E6C64_18335</name>
</gene>
<dbReference type="AlphaFoldDB" id="A0A4S4FFH2"/>
<feature type="domain" description="Integral membrane bound transporter" evidence="6">
    <location>
        <begin position="28"/>
        <end position="150"/>
    </location>
</feature>
<reference evidence="7 8" key="1">
    <citation type="submission" date="2019-04" db="EMBL/GenBank/DDBJ databases">
        <authorList>
            <person name="Jiang L."/>
        </authorList>
    </citation>
    <scope>NUCLEOTIDE SEQUENCE [LARGE SCALE GENOMIC DNA]</scope>
    <source>
        <strain evidence="7 8">YIM 131853</strain>
    </source>
</reference>
<evidence type="ECO:0000256" key="5">
    <source>
        <dbReference type="SAM" id="Phobius"/>
    </source>
</evidence>
<keyword evidence="2 5" id="KW-0812">Transmembrane</keyword>
<dbReference type="OrthoDB" id="5176502at2"/>
<keyword evidence="4 5" id="KW-0472">Membrane</keyword>
<feature type="transmembrane region" description="Helical" evidence="5">
    <location>
        <begin position="89"/>
        <end position="108"/>
    </location>
</feature>
<feature type="transmembrane region" description="Helical" evidence="5">
    <location>
        <begin position="64"/>
        <end position="83"/>
    </location>
</feature>
<evidence type="ECO:0000259" key="6">
    <source>
        <dbReference type="Pfam" id="PF13515"/>
    </source>
</evidence>
<feature type="transmembrane region" description="Helical" evidence="5">
    <location>
        <begin position="115"/>
        <end position="134"/>
    </location>
</feature>
<evidence type="ECO:0000256" key="3">
    <source>
        <dbReference type="ARBA" id="ARBA00022989"/>
    </source>
</evidence>
<evidence type="ECO:0000313" key="7">
    <source>
        <dbReference type="EMBL" id="THG28738.1"/>
    </source>
</evidence>
<name>A0A4S4FFH2_9MICO</name>